<dbReference type="Proteomes" id="UP000594943">
    <property type="component" value="Chromosome 1"/>
</dbReference>
<gene>
    <name evidence="1" type="ORF">I6G56_11710</name>
</gene>
<organism evidence="1 2">
    <name type="scientific">Burkholderia humptydooensis</name>
    <dbReference type="NCBI Taxonomy" id="430531"/>
    <lineage>
        <taxon>Bacteria</taxon>
        <taxon>Pseudomonadati</taxon>
        <taxon>Pseudomonadota</taxon>
        <taxon>Betaproteobacteria</taxon>
        <taxon>Burkholderiales</taxon>
        <taxon>Burkholderiaceae</taxon>
        <taxon>Burkholderia</taxon>
        <taxon>pseudomallei group</taxon>
    </lineage>
</organism>
<reference evidence="1 2" key="1">
    <citation type="submission" date="2020-12" db="EMBL/GenBank/DDBJ databases">
        <title>FDA dAtabase for Regulatory Grade micrObial Sequences (FDA-ARGOS): Supporting development and validation of Infectious Disease Dx tests.</title>
        <authorList>
            <person name="Nelson B."/>
            <person name="Plummer A."/>
            <person name="Tallon L."/>
            <person name="Sadzewicz L."/>
            <person name="Zhao X."/>
            <person name="Boylan J."/>
            <person name="Ott S."/>
            <person name="Bowen H."/>
            <person name="Vavikolanu K."/>
            <person name="Mehta A."/>
            <person name="Aluvathingal J."/>
            <person name="Nadendla S."/>
            <person name="Myers T."/>
            <person name="Yan Y."/>
            <person name="Sichtig H."/>
        </authorList>
    </citation>
    <scope>NUCLEOTIDE SEQUENCE [LARGE SCALE GENOMIC DNA]</scope>
    <source>
        <strain evidence="1 2">FDAARGOS_899</strain>
    </source>
</reference>
<evidence type="ECO:0000313" key="1">
    <source>
        <dbReference type="EMBL" id="QPS42294.1"/>
    </source>
</evidence>
<dbReference type="KEGG" id="bhg:I6G56_11710"/>
<sequence>MSGQQNQSFRPINLPGLDASAAASVTTTRAQAATPRVDAAGQVSAIQSLANSFGGFFGNLQGDLQRVNAATEHARTADIHRENEALAKKAQADQAAGRAPDEAHANRESYWNAYQQSFAQNQAFEMQQELGKRLRDMPKDGSVSPDDVAKGVWKDFYGAGTGDADFDSALVGRFAPAAQTMVAQVSEQVAQTQEQNTALEIQNSANAQINSPQGLSEAGFTTLEQRVLALTRGDQTLADKMIGGFMGSVRNKTQALGLLNALEQSGWADRNPVAYDKMSHDAVQQIQTVKSIQAAQEVDGVRLAAIALKANPSSTPEDWAHLVYQANRVDANHGVGMDKFGAVYQGLLEASKQQATINYMSLAERGYNGSHNIHTVAALWGVDPAEAVKKSFDKYMVQKLQSSGQYPALAASMQGNAGLPDPLASDQAGSEFVGWVTAPGIRDISDGTMPPRIQKDLTSAIKSGDPDRASRAWRVMDRIHDIVGDHAFGQYLGKDDEASGMYWGVKALAPTNGDVSQVYKAIRDGGMDSKVLEKVGNGGSINWEPLLPGKKQADVDVAVNKAMGKAMLEDVGRKGLIWNPATSMSSDLRQQFQGIVIQQLMAQRANGKIDLDTAVENAATVFKGTRMATIGMNGTVKIIADPFKGKGRAADSPINADPNHPYSITKGYTAIYSSFPMMNKANQSEDPFKTAQDDLSNLSKALPGLVPDSAGLALKRPDRTGLSEIHDSMDSPLIIHGGQNLAIRNRTAPRPIATDAAAPDAAGGAGAVGKGPAVGDLVQVQVPSDPKAAAKLLQENLPSGVVAVYDRNNNQYTLHYGFRLQVDDAKAAEIRAEKAKAFRESEAERWAVRAHNAKPLFVR</sequence>
<name>A0A7U4P436_9BURK</name>
<dbReference type="AlphaFoldDB" id="A0A7U4P436"/>
<dbReference type="RefSeq" id="WP_006026925.1">
    <property type="nucleotide sequence ID" value="NZ_CP013380.1"/>
</dbReference>
<dbReference type="EMBL" id="CP065686">
    <property type="protein sequence ID" value="QPS42294.1"/>
    <property type="molecule type" value="Genomic_DNA"/>
</dbReference>
<protein>
    <submittedName>
        <fullName evidence="1">Uncharacterized protein</fullName>
    </submittedName>
</protein>
<proteinExistence type="predicted"/>
<accession>A0A7T2TYN3</accession>
<accession>A0A7U4P436</accession>
<evidence type="ECO:0000313" key="2">
    <source>
        <dbReference type="Proteomes" id="UP000594943"/>
    </source>
</evidence>